<keyword evidence="3" id="KW-0378">Hydrolase</keyword>
<feature type="binding site" evidence="2">
    <location>
        <position position="515"/>
    </location>
    <ligand>
        <name>L-glutamate</name>
        <dbReference type="ChEBI" id="CHEBI:29985"/>
    </ligand>
</feature>
<evidence type="ECO:0000256" key="1">
    <source>
        <dbReference type="ARBA" id="ARBA00009381"/>
    </source>
</evidence>
<reference evidence="5 6" key="1">
    <citation type="submission" date="2024-09" db="EMBL/GenBank/DDBJ databases">
        <title>A chromosome-level genome assembly of Gray's grenadier anchovy, Coilia grayii.</title>
        <authorList>
            <person name="Fu Z."/>
        </authorList>
    </citation>
    <scope>NUCLEOTIDE SEQUENCE [LARGE SCALE GENOMIC DNA]</scope>
    <source>
        <strain evidence="5">G4</strain>
        <tissue evidence="5">Muscle</tissue>
    </source>
</reference>
<dbReference type="InterPro" id="IPR029055">
    <property type="entry name" value="Ntn_hydrolases_N"/>
</dbReference>
<comment type="function">
    <text evidence="3">Cleaves the gamma-glutamyl peptide bond of glutathione and glutathione conjugates.</text>
</comment>
<dbReference type="Pfam" id="PF01019">
    <property type="entry name" value="G_glu_transpept"/>
    <property type="match status" value="2"/>
</dbReference>
<evidence type="ECO:0000313" key="5">
    <source>
        <dbReference type="EMBL" id="KAL2091320.1"/>
    </source>
</evidence>
<evidence type="ECO:0000256" key="3">
    <source>
        <dbReference type="RuleBase" id="RU368068"/>
    </source>
</evidence>
<comment type="similarity">
    <text evidence="1">Belongs to the gamma-glutamyltransferase family.</text>
</comment>
<sequence>MAKNSSSDSGQGHGQNGHFDGTRLSPKMTLTSCNPMFSYRSTQATAIKRLGSRVDGRPELDDLSRDPDDIQSLDTFKETRSDPFKRKFWKRLLCEEDLPRILIACVIFAVGVVDPGVIVTDSQLCASLGLEVIRDGGSSVDAAITAALCQGIVHPHISGIGGGGVMLVHDGQKNESMVIDFGETAPSRLQVEMLQHDLQNKAFLSECQECLEDYTKHISCMAAQAIESQRVKKSVSERFREIFSPQDQPFPAGSTLKLSHLAAVLEHVASHGVKEFYSGNVSEEIALTVQANGGVLSRADLANYSAVLQEALTGQFKGYQVFVPPPPNAGGALLSFLNIMEGVHFTGMNGEDGASHWIAESLRAALLMAGGLADPKFAPSVSGTISKMSSKTHAAVLRQMIRNSSDGLLHQRHSALHSLPGGASASSQVLVMGSNDLIVSLSWPFGSGIITPSGILLNSQIMNFSWLTGTLNATWSNQPNRIEAGKRARSWHVPTIVRQTGGRCGQTLVLGAAAGQQALSGVAQVLIKLLSIHKNLTVSVSEGRLHPSLQTNAILVDSEFQEQQVRALRERGHVVQRVEQLCLVSGVERRGDVMRPVPDPRSREASHQIFPGSLGGVTR</sequence>
<keyword evidence="3" id="KW-0012">Acyltransferase</keyword>
<evidence type="ECO:0000256" key="4">
    <source>
        <dbReference type="SAM" id="MobiDB-lite"/>
    </source>
</evidence>
<dbReference type="InterPro" id="IPR043138">
    <property type="entry name" value="GGT_lsub"/>
</dbReference>
<dbReference type="SUPFAM" id="SSF56235">
    <property type="entry name" value="N-terminal nucleophile aminohydrolases (Ntn hydrolases)"/>
    <property type="match status" value="1"/>
</dbReference>
<dbReference type="EC" id="3.4.19.13" evidence="3"/>
<comment type="catalytic activity">
    <reaction evidence="3">
        <text>glutathione + H2O = L-cysteinylglycine + L-glutamate</text>
        <dbReference type="Rhea" id="RHEA:28807"/>
        <dbReference type="ChEBI" id="CHEBI:15377"/>
        <dbReference type="ChEBI" id="CHEBI:29985"/>
        <dbReference type="ChEBI" id="CHEBI:57925"/>
        <dbReference type="ChEBI" id="CHEBI:61694"/>
        <dbReference type="EC" id="3.4.19.13"/>
    </reaction>
</comment>
<dbReference type="GO" id="GO:0103068">
    <property type="term" value="F:leukotriene C4 gamma-glutamyl transferase activity"/>
    <property type="evidence" value="ECO:0007669"/>
    <property type="project" value="UniProtKB-EC"/>
</dbReference>
<dbReference type="AlphaFoldDB" id="A0ABD1JWV6"/>
<keyword evidence="6" id="KW-1185">Reference proteome</keyword>
<name>A0ABD1JWV6_9TELE</name>
<keyword evidence="3" id="KW-0808">Transferase</keyword>
<dbReference type="PANTHER" id="PTHR11686">
    <property type="entry name" value="GAMMA GLUTAMYL TRANSPEPTIDASE"/>
    <property type="match status" value="1"/>
</dbReference>
<dbReference type="GO" id="GO:0006751">
    <property type="term" value="P:glutathione catabolic process"/>
    <property type="evidence" value="ECO:0007669"/>
    <property type="project" value="UniProtKB-UniRule"/>
</dbReference>
<feature type="region of interest" description="Disordered" evidence="4">
    <location>
        <begin position="1"/>
        <end position="27"/>
    </location>
</feature>
<dbReference type="InterPro" id="IPR000101">
    <property type="entry name" value="GGT_peptidase"/>
</dbReference>
<dbReference type="Gene3D" id="3.60.20.40">
    <property type="match status" value="1"/>
</dbReference>
<feature type="compositionally biased region" description="Polar residues" evidence="4">
    <location>
        <begin position="1"/>
        <end position="10"/>
    </location>
</feature>
<dbReference type="GO" id="GO:0016020">
    <property type="term" value="C:membrane"/>
    <property type="evidence" value="ECO:0007669"/>
    <property type="project" value="UniProtKB-SubCell"/>
</dbReference>
<dbReference type="PRINTS" id="PR01210">
    <property type="entry name" value="GGTRANSPTASE"/>
</dbReference>
<comment type="caution">
    <text evidence="5">The sequence shown here is derived from an EMBL/GenBank/DDBJ whole genome shotgun (WGS) entry which is preliminary data.</text>
</comment>
<dbReference type="InterPro" id="IPR043137">
    <property type="entry name" value="GGT_ssub_C"/>
</dbReference>
<protein>
    <recommendedName>
        <fullName evidence="3">Glutathione hydrolase</fullName>
        <ecNumber evidence="3">2.3.2.2</ecNumber>
        <ecNumber evidence="3">3.4.19.13</ecNumber>
    </recommendedName>
    <alternativeName>
        <fullName evidence="3">Gamma-glutamyltransferase</fullName>
    </alternativeName>
    <alternativeName>
        <fullName evidence="3">Gamma-glutamyltranspeptidase</fullName>
    </alternativeName>
</protein>
<evidence type="ECO:0000313" key="6">
    <source>
        <dbReference type="Proteomes" id="UP001591681"/>
    </source>
</evidence>
<feature type="region of interest" description="Disordered" evidence="4">
    <location>
        <begin position="593"/>
        <end position="619"/>
    </location>
</feature>
<organism evidence="5 6">
    <name type="scientific">Coilia grayii</name>
    <name type="common">Gray's grenadier anchovy</name>
    <dbReference type="NCBI Taxonomy" id="363190"/>
    <lineage>
        <taxon>Eukaryota</taxon>
        <taxon>Metazoa</taxon>
        <taxon>Chordata</taxon>
        <taxon>Craniata</taxon>
        <taxon>Vertebrata</taxon>
        <taxon>Euteleostomi</taxon>
        <taxon>Actinopterygii</taxon>
        <taxon>Neopterygii</taxon>
        <taxon>Teleostei</taxon>
        <taxon>Clupei</taxon>
        <taxon>Clupeiformes</taxon>
        <taxon>Clupeoidei</taxon>
        <taxon>Engraulidae</taxon>
        <taxon>Coilinae</taxon>
        <taxon>Coilia</taxon>
    </lineage>
</organism>
<proteinExistence type="inferred from homology"/>
<comment type="catalytic activity">
    <reaction evidence="3">
        <text>an S-substituted glutathione + H2O = an S-substituted L-cysteinylglycine + L-glutamate</text>
        <dbReference type="Rhea" id="RHEA:59468"/>
        <dbReference type="ChEBI" id="CHEBI:15377"/>
        <dbReference type="ChEBI" id="CHEBI:29985"/>
        <dbReference type="ChEBI" id="CHEBI:90779"/>
        <dbReference type="ChEBI" id="CHEBI:143103"/>
        <dbReference type="EC" id="3.4.19.13"/>
    </reaction>
</comment>
<feature type="compositionally biased region" description="Basic and acidic residues" evidence="4">
    <location>
        <begin position="593"/>
        <end position="606"/>
    </location>
</feature>
<dbReference type="EMBL" id="JBHFQA010000011">
    <property type="protein sequence ID" value="KAL2091320.1"/>
    <property type="molecule type" value="Genomic_DNA"/>
</dbReference>
<comment type="pathway">
    <text evidence="3">Sulfur metabolism; glutathione metabolism.</text>
</comment>
<accession>A0ABD1JWV6</accession>
<dbReference type="Gene3D" id="1.10.246.130">
    <property type="match status" value="1"/>
</dbReference>
<dbReference type="GO" id="GO:0036374">
    <property type="term" value="F:glutathione hydrolase activity"/>
    <property type="evidence" value="ECO:0007669"/>
    <property type="project" value="UniProtKB-UniRule"/>
</dbReference>
<evidence type="ECO:0000256" key="2">
    <source>
        <dbReference type="PIRSR" id="PIRSR600101-2"/>
    </source>
</evidence>
<comment type="subcellular location">
    <subcellularLocation>
        <location evidence="3">Membrane</location>
        <topology evidence="3">Single-pass type II membrane protein</topology>
    </subcellularLocation>
</comment>
<dbReference type="Proteomes" id="UP001591681">
    <property type="component" value="Unassembled WGS sequence"/>
</dbReference>
<gene>
    <name evidence="5" type="ORF">ACEWY4_013583</name>
</gene>
<dbReference type="PANTHER" id="PTHR11686:SF54">
    <property type="entry name" value="GLUTATHIONE HYDROLASE 7"/>
    <property type="match status" value="1"/>
</dbReference>
<dbReference type="EC" id="2.3.2.2" evidence="3"/>
<comment type="catalytic activity">
    <reaction evidence="3">
        <text>an N-terminal (5-L-glutamyl)-[peptide] + an alpha-amino acid = 5-L-glutamyl amino acid + an N-terminal L-alpha-aminoacyl-[peptide]</text>
        <dbReference type="Rhea" id="RHEA:23904"/>
        <dbReference type="Rhea" id="RHEA-COMP:9780"/>
        <dbReference type="Rhea" id="RHEA-COMP:9795"/>
        <dbReference type="ChEBI" id="CHEBI:77644"/>
        <dbReference type="ChEBI" id="CHEBI:78597"/>
        <dbReference type="ChEBI" id="CHEBI:78599"/>
        <dbReference type="ChEBI" id="CHEBI:78608"/>
        <dbReference type="EC" id="2.3.2.2"/>
    </reaction>
</comment>